<gene>
    <name evidence="4" type="ORF">KS419_23270</name>
</gene>
<evidence type="ECO:0000256" key="1">
    <source>
        <dbReference type="ARBA" id="ARBA00022553"/>
    </source>
</evidence>
<feature type="domain" description="Response regulatory" evidence="3">
    <location>
        <begin position="5"/>
        <end position="119"/>
    </location>
</feature>
<accession>A0ABS6JLX1</accession>
<proteinExistence type="predicted"/>
<dbReference type="PANTHER" id="PTHR44591">
    <property type="entry name" value="STRESS RESPONSE REGULATOR PROTEIN 1"/>
    <property type="match status" value="1"/>
</dbReference>
<dbReference type="PANTHER" id="PTHR44591:SF3">
    <property type="entry name" value="RESPONSE REGULATORY DOMAIN-CONTAINING PROTEIN"/>
    <property type="match status" value="1"/>
</dbReference>
<feature type="modified residue" description="4-aspartylphosphate" evidence="2">
    <location>
        <position position="54"/>
    </location>
</feature>
<organism evidence="4 5">
    <name type="scientific">Evansella tamaricis</name>
    <dbReference type="NCBI Taxonomy" id="2069301"/>
    <lineage>
        <taxon>Bacteria</taxon>
        <taxon>Bacillati</taxon>
        <taxon>Bacillota</taxon>
        <taxon>Bacilli</taxon>
        <taxon>Bacillales</taxon>
        <taxon>Bacillaceae</taxon>
        <taxon>Evansella</taxon>
    </lineage>
</organism>
<dbReference type="InterPro" id="IPR001789">
    <property type="entry name" value="Sig_transdc_resp-reg_receiver"/>
</dbReference>
<dbReference type="RefSeq" id="WP_217069433.1">
    <property type="nucleotide sequence ID" value="NZ_JAHQCS010000183.1"/>
</dbReference>
<dbReference type="Proteomes" id="UP000784880">
    <property type="component" value="Unassembled WGS sequence"/>
</dbReference>
<keyword evidence="5" id="KW-1185">Reference proteome</keyword>
<name>A0ABS6JLX1_9BACI</name>
<evidence type="ECO:0000313" key="5">
    <source>
        <dbReference type="Proteomes" id="UP000784880"/>
    </source>
</evidence>
<dbReference type="Pfam" id="PF00072">
    <property type="entry name" value="Response_reg"/>
    <property type="match status" value="1"/>
</dbReference>
<evidence type="ECO:0000313" key="4">
    <source>
        <dbReference type="EMBL" id="MBU9714670.1"/>
    </source>
</evidence>
<dbReference type="InterPro" id="IPR050595">
    <property type="entry name" value="Bact_response_regulator"/>
</dbReference>
<reference evidence="4 5" key="1">
    <citation type="submission" date="2021-06" db="EMBL/GenBank/DDBJ databases">
        <title>Bacillus sp. RD4P76, an endophyte from a halophyte.</title>
        <authorList>
            <person name="Sun J.-Q."/>
        </authorList>
    </citation>
    <scope>NUCLEOTIDE SEQUENCE [LARGE SCALE GENOMIC DNA]</scope>
    <source>
        <strain evidence="4 5">CGMCC 1.15917</strain>
    </source>
</reference>
<evidence type="ECO:0000259" key="3">
    <source>
        <dbReference type="PROSITE" id="PS50110"/>
    </source>
</evidence>
<dbReference type="SMART" id="SM00448">
    <property type="entry name" value="REC"/>
    <property type="match status" value="1"/>
</dbReference>
<dbReference type="EMBL" id="JAHQCS010000183">
    <property type="protein sequence ID" value="MBU9714670.1"/>
    <property type="molecule type" value="Genomic_DNA"/>
</dbReference>
<sequence length="119" mass="13805">MAKKKILISEHDTGIQGLLKLYLESKGYHILLADSSEQTIALVHSDKPELIIFDIEMPTKNGWDKEEFKSVWGDIPVLYIGYREVVFEQFISTEEDKGSNYLIKPFEFNTLLIRIKEIL</sequence>
<comment type="caution">
    <text evidence="4">The sequence shown here is derived from an EMBL/GenBank/DDBJ whole genome shotgun (WGS) entry which is preliminary data.</text>
</comment>
<dbReference type="PROSITE" id="PS50110">
    <property type="entry name" value="RESPONSE_REGULATORY"/>
    <property type="match status" value="1"/>
</dbReference>
<evidence type="ECO:0000256" key="2">
    <source>
        <dbReference type="PROSITE-ProRule" id="PRU00169"/>
    </source>
</evidence>
<keyword evidence="1 2" id="KW-0597">Phosphoprotein</keyword>
<protein>
    <submittedName>
        <fullName evidence="4">Response regulator</fullName>
    </submittedName>
</protein>